<evidence type="ECO:0000313" key="1">
    <source>
        <dbReference type="EMBL" id="KAK6802274.1"/>
    </source>
</evidence>
<keyword evidence="2" id="KW-1185">Reference proteome</keyword>
<protein>
    <submittedName>
        <fullName evidence="1">Uncharacterized protein</fullName>
    </submittedName>
</protein>
<evidence type="ECO:0000313" key="2">
    <source>
        <dbReference type="Proteomes" id="UP001371456"/>
    </source>
</evidence>
<comment type="caution">
    <text evidence="1">The sequence shown here is derived from an EMBL/GenBank/DDBJ whole genome shotgun (WGS) entry which is preliminary data.</text>
</comment>
<dbReference type="EMBL" id="JBANQN010000001">
    <property type="protein sequence ID" value="KAK6802274.1"/>
    <property type="molecule type" value="Genomic_DNA"/>
</dbReference>
<accession>A0AAN8YNQ3</accession>
<organism evidence="1 2">
    <name type="scientific">Solanum bulbocastanum</name>
    <name type="common">Wild potato</name>
    <dbReference type="NCBI Taxonomy" id="147425"/>
    <lineage>
        <taxon>Eukaryota</taxon>
        <taxon>Viridiplantae</taxon>
        <taxon>Streptophyta</taxon>
        <taxon>Embryophyta</taxon>
        <taxon>Tracheophyta</taxon>
        <taxon>Spermatophyta</taxon>
        <taxon>Magnoliopsida</taxon>
        <taxon>eudicotyledons</taxon>
        <taxon>Gunneridae</taxon>
        <taxon>Pentapetalae</taxon>
        <taxon>asterids</taxon>
        <taxon>lamiids</taxon>
        <taxon>Solanales</taxon>
        <taxon>Solanaceae</taxon>
        <taxon>Solanoideae</taxon>
        <taxon>Solaneae</taxon>
        <taxon>Solanum</taxon>
    </lineage>
</organism>
<name>A0AAN8YNQ3_SOLBU</name>
<dbReference type="Proteomes" id="UP001371456">
    <property type="component" value="Unassembled WGS sequence"/>
</dbReference>
<reference evidence="1 2" key="1">
    <citation type="submission" date="2024-02" db="EMBL/GenBank/DDBJ databases">
        <title>de novo genome assembly of Solanum bulbocastanum strain 11H21.</title>
        <authorList>
            <person name="Hosaka A.J."/>
        </authorList>
    </citation>
    <scope>NUCLEOTIDE SEQUENCE [LARGE SCALE GENOMIC DNA]</scope>
    <source>
        <tissue evidence="1">Young leaves</tissue>
    </source>
</reference>
<proteinExistence type="predicted"/>
<gene>
    <name evidence="1" type="ORF">RDI58_000054</name>
</gene>
<sequence length="9" mass="1132">MLLWKEKKG</sequence>